<protein>
    <submittedName>
        <fullName evidence="2">ABC transporter substrate-binding protein</fullName>
    </submittedName>
</protein>
<reference evidence="2 3" key="1">
    <citation type="submission" date="2023-08" db="EMBL/GenBank/DDBJ databases">
        <title>Helicovermis profunda gen. nov., sp. nov., a novel mesophilic, fermentative bacterium within the Bacillota from a deep-sea hydrothermal vent chimney.</title>
        <authorList>
            <person name="Miyazaki U."/>
            <person name="Mizutani D."/>
            <person name="Hashimoto Y."/>
            <person name="Tame A."/>
            <person name="Sawayama S."/>
            <person name="Miyazaki J."/>
            <person name="Takai K."/>
            <person name="Nakagawa S."/>
        </authorList>
    </citation>
    <scope>NUCLEOTIDE SEQUENCE [LARGE SCALE GENOMIC DNA]</scope>
    <source>
        <strain evidence="2 3">S502</strain>
    </source>
</reference>
<feature type="signal peptide" evidence="1">
    <location>
        <begin position="1"/>
        <end position="21"/>
    </location>
</feature>
<dbReference type="Pfam" id="PF13416">
    <property type="entry name" value="SBP_bac_8"/>
    <property type="match status" value="1"/>
</dbReference>
<evidence type="ECO:0000313" key="3">
    <source>
        <dbReference type="Proteomes" id="UP001321786"/>
    </source>
</evidence>
<dbReference type="InterPro" id="IPR027020">
    <property type="entry name" value="YnjB"/>
</dbReference>
<dbReference type="SUPFAM" id="SSF53850">
    <property type="entry name" value="Periplasmic binding protein-like II"/>
    <property type="match status" value="1"/>
</dbReference>
<dbReference type="AlphaFoldDB" id="A0AAU9ER16"/>
<dbReference type="KEGG" id="hprf:HLPR_21420"/>
<dbReference type="InterPro" id="IPR006059">
    <property type="entry name" value="SBP"/>
</dbReference>
<dbReference type="PANTHER" id="PTHR42779">
    <property type="entry name" value="PROTEIN YNJB"/>
    <property type="match status" value="1"/>
</dbReference>
<proteinExistence type="predicted"/>
<accession>A0AAU9ER16</accession>
<organism evidence="2 3">
    <name type="scientific">Helicovermis profundi</name>
    <dbReference type="NCBI Taxonomy" id="3065157"/>
    <lineage>
        <taxon>Bacteria</taxon>
        <taxon>Bacillati</taxon>
        <taxon>Bacillota</taxon>
        <taxon>Clostridia</taxon>
        <taxon>Helicovermis</taxon>
    </lineage>
</organism>
<dbReference type="NCBIfam" id="NF008633">
    <property type="entry name" value="PRK11622.1"/>
    <property type="match status" value="1"/>
</dbReference>
<sequence length="413" mass="46868">MKKNNLIVILLLITIVLSISACSKEKVENKNTDNFDSFKQVEENGKNKEVSIFMWGGNENINKYMDNYIAKGLKEKYGIRLKRIPMNAPEFISKLLNEKKGKVENGTADIIWINGENFKTAKEGKLIWGPFTHLLPNLKTYYEADSDDLKYDTGTKIDGYEGIWGRAQLVLTYDSAVLPNPPNNFKELKTWVKKNPGKFTFPKLPDDFVGVAFVRTAYYELTGEKDIFQNDMSKEEFMKVSRPVIEYFKEINPYLWQDGEAFPPTQAKLDELFKNGEIAMTIGFEVGKTEGLIKSGLYPDSVRTYVFDTGTIGNSHYLAIPFNSKEKAAAMLVINYLESPDAQIEKAKASVWGDMSALDASKLTKEELASLDEATKGGAMIPLKTLSDNRLPEMKSKYIEWVKEIWLTQIVNQ</sequence>
<feature type="chain" id="PRO_5043482325" evidence="1">
    <location>
        <begin position="22"/>
        <end position="413"/>
    </location>
</feature>
<dbReference type="Proteomes" id="UP001321786">
    <property type="component" value="Chromosome"/>
</dbReference>
<name>A0AAU9ER16_9FIRM</name>
<keyword evidence="3" id="KW-1185">Reference proteome</keyword>
<dbReference type="PANTHER" id="PTHR42779:SF1">
    <property type="entry name" value="PROTEIN YNJB"/>
    <property type="match status" value="1"/>
</dbReference>
<evidence type="ECO:0000313" key="2">
    <source>
        <dbReference type="EMBL" id="BEP29811.1"/>
    </source>
</evidence>
<dbReference type="PROSITE" id="PS51257">
    <property type="entry name" value="PROKAR_LIPOPROTEIN"/>
    <property type="match status" value="1"/>
</dbReference>
<dbReference type="RefSeq" id="WP_338535425.1">
    <property type="nucleotide sequence ID" value="NZ_AP028654.1"/>
</dbReference>
<dbReference type="Gene3D" id="3.40.190.10">
    <property type="entry name" value="Periplasmic binding protein-like II"/>
    <property type="match status" value="2"/>
</dbReference>
<dbReference type="PIRSF" id="PIRSF029172">
    <property type="entry name" value="UCP029172_ABC_sbc_YnjB"/>
    <property type="match status" value="1"/>
</dbReference>
<evidence type="ECO:0000256" key="1">
    <source>
        <dbReference type="SAM" id="SignalP"/>
    </source>
</evidence>
<dbReference type="EMBL" id="AP028654">
    <property type="protein sequence ID" value="BEP29811.1"/>
    <property type="molecule type" value="Genomic_DNA"/>
</dbReference>
<keyword evidence="1" id="KW-0732">Signal</keyword>
<gene>
    <name evidence="2" type="ORF">HLPR_21420</name>
</gene>